<keyword evidence="2" id="KW-0812">Transmembrane</keyword>
<feature type="transmembrane region" description="Helical" evidence="2">
    <location>
        <begin position="205"/>
        <end position="224"/>
    </location>
</feature>
<evidence type="ECO:0000313" key="4">
    <source>
        <dbReference type="Proteomes" id="UP000280296"/>
    </source>
</evidence>
<accession>A0A432MJV6</accession>
<sequence length="261" mass="28369">MSIVFACPGGEPGAGTPSSPRATPREPTRIGWAVRGGAFWLLVLAGWSAATTQDDAPLTVADLDSYRTALRPFEPDAPPPVDVSFGELWERPEEFEGRRVAITGKAARRFHQPAIGEYPPLVELWLFSPTGNPTCVVYPEPEGGDPTPLGGTVRFVGWYQKRLRYRASDEDRLAPLLVGPTAPEVIRAPAQGPWRPIGPFRLVDWMVGGIVAAAVLSVIVRQMLSRPGPRLSRRQREELEGPPPRFVDGSEDSSNDGESPG</sequence>
<proteinExistence type="predicted"/>
<keyword evidence="2" id="KW-1133">Transmembrane helix</keyword>
<dbReference type="Proteomes" id="UP000280296">
    <property type="component" value="Unassembled WGS sequence"/>
</dbReference>
<dbReference type="AlphaFoldDB" id="A0A432MJV6"/>
<feature type="region of interest" description="Disordered" evidence="1">
    <location>
        <begin position="7"/>
        <end position="26"/>
    </location>
</feature>
<dbReference type="RefSeq" id="WP_126725598.1">
    <property type="nucleotide sequence ID" value="NZ_RYZH01000020.1"/>
</dbReference>
<dbReference type="EMBL" id="RYZH01000020">
    <property type="protein sequence ID" value="RUL87540.1"/>
    <property type="molecule type" value="Genomic_DNA"/>
</dbReference>
<gene>
    <name evidence="3" type="ORF">TsocGM_11940</name>
</gene>
<organism evidence="3 4">
    <name type="scientific">Tautonia sociabilis</name>
    <dbReference type="NCBI Taxonomy" id="2080755"/>
    <lineage>
        <taxon>Bacteria</taxon>
        <taxon>Pseudomonadati</taxon>
        <taxon>Planctomycetota</taxon>
        <taxon>Planctomycetia</taxon>
        <taxon>Isosphaerales</taxon>
        <taxon>Isosphaeraceae</taxon>
        <taxon>Tautonia</taxon>
    </lineage>
</organism>
<reference evidence="3 4" key="2">
    <citation type="submission" date="2019-01" db="EMBL/GenBank/DDBJ databases">
        <title>Tautonia sociabilis, a novel thermotolerant planctomycete of Isosphaeraceae family, isolated from a 4000 m deep subterranean habitat.</title>
        <authorList>
            <person name="Kovaleva O.L."/>
            <person name="Elcheninov A.G."/>
            <person name="Van Heerden E."/>
            <person name="Toshchakov S.V."/>
            <person name="Novikov A."/>
            <person name="Bonch-Osmolovskaya E.A."/>
            <person name="Kublanov I.V."/>
        </authorList>
    </citation>
    <scope>NUCLEOTIDE SEQUENCE [LARGE SCALE GENOMIC DNA]</scope>
    <source>
        <strain evidence="3 4">GM2012</strain>
    </source>
</reference>
<keyword evidence="2" id="KW-0472">Membrane</keyword>
<feature type="region of interest" description="Disordered" evidence="1">
    <location>
        <begin position="227"/>
        <end position="261"/>
    </location>
</feature>
<evidence type="ECO:0000256" key="2">
    <source>
        <dbReference type="SAM" id="Phobius"/>
    </source>
</evidence>
<comment type="caution">
    <text evidence="3">The sequence shown here is derived from an EMBL/GenBank/DDBJ whole genome shotgun (WGS) entry which is preliminary data.</text>
</comment>
<dbReference type="OrthoDB" id="291781at2"/>
<reference evidence="3 4" key="1">
    <citation type="submission" date="2018-12" db="EMBL/GenBank/DDBJ databases">
        <authorList>
            <person name="Toschakov S.V."/>
        </authorList>
    </citation>
    <scope>NUCLEOTIDE SEQUENCE [LARGE SCALE GENOMIC DNA]</scope>
    <source>
        <strain evidence="3 4">GM2012</strain>
    </source>
</reference>
<name>A0A432MJV6_9BACT</name>
<keyword evidence="4" id="KW-1185">Reference proteome</keyword>
<evidence type="ECO:0000256" key="1">
    <source>
        <dbReference type="SAM" id="MobiDB-lite"/>
    </source>
</evidence>
<protein>
    <submittedName>
        <fullName evidence="3">Uncharacterized protein</fullName>
    </submittedName>
</protein>
<evidence type="ECO:0000313" key="3">
    <source>
        <dbReference type="EMBL" id="RUL87540.1"/>
    </source>
</evidence>